<keyword evidence="11" id="KW-0449">Lipoprotein</keyword>
<feature type="transmembrane region" description="Helical" evidence="9">
    <location>
        <begin position="136"/>
        <end position="156"/>
    </location>
</feature>
<feature type="domain" description="CN hydrolase" evidence="10">
    <location>
        <begin position="256"/>
        <end position="503"/>
    </location>
</feature>
<evidence type="ECO:0000256" key="2">
    <source>
        <dbReference type="ARBA" id="ARBA00010065"/>
    </source>
</evidence>
<gene>
    <name evidence="9" type="primary">lnt</name>
    <name evidence="11" type="ORF">BECKDK2373B_GA0170837_11844</name>
</gene>
<comment type="subcellular location">
    <subcellularLocation>
        <location evidence="1 9">Cell membrane</location>
        <topology evidence="1 9">Multi-pass membrane protein</topology>
    </subcellularLocation>
</comment>
<proteinExistence type="inferred from homology"/>
<accession>A0A450TII5</accession>
<dbReference type="InterPro" id="IPR036526">
    <property type="entry name" value="C-N_Hydrolase_sf"/>
</dbReference>
<evidence type="ECO:0000256" key="8">
    <source>
        <dbReference type="ARBA" id="ARBA00023315"/>
    </source>
</evidence>
<feature type="transmembrane region" description="Helical" evidence="9">
    <location>
        <begin position="73"/>
        <end position="89"/>
    </location>
</feature>
<dbReference type="InterPro" id="IPR003010">
    <property type="entry name" value="C-N_Hydrolase"/>
</dbReference>
<dbReference type="PROSITE" id="PS50263">
    <property type="entry name" value="CN_HYDROLASE"/>
    <property type="match status" value="1"/>
</dbReference>
<dbReference type="SUPFAM" id="SSF56317">
    <property type="entry name" value="Carbon-nitrogen hydrolase"/>
    <property type="match status" value="1"/>
</dbReference>
<dbReference type="Pfam" id="PF00795">
    <property type="entry name" value="CN_hydrolase"/>
    <property type="match status" value="1"/>
</dbReference>
<dbReference type="PANTHER" id="PTHR38686">
    <property type="entry name" value="APOLIPOPROTEIN N-ACYLTRANSFERASE"/>
    <property type="match status" value="1"/>
</dbReference>
<evidence type="ECO:0000256" key="1">
    <source>
        <dbReference type="ARBA" id="ARBA00004651"/>
    </source>
</evidence>
<dbReference type="GO" id="GO:0016410">
    <property type="term" value="F:N-acyltransferase activity"/>
    <property type="evidence" value="ECO:0007669"/>
    <property type="project" value="UniProtKB-UniRule"/>
</dbReference>
<dbReference type="HAMAP" id="MF_01148">
    <property type="entry name" value="Lnt"/>
    <property type="match status" value="1"/>
</dbReference>
<comment type="function">
    <text evidence="9">Catalyzes the phospholipid dependent N-acylation of the N-terminal cysteine of apolipoprotein, the last step in lipoprotein maturation.</text>
</comment>
<comment type="catalytic activity">
    <reaction evidence="9">
        <text>N-terminal S-1,2-diacyl-sn-glyceryl-L-cysteinyl-[lipoprotein] + a glycerophospholipid = N-acyl-S-1,2-diacyl-sn-glyceryl-L-cysteinyl-[lipoprotein] + a 2-acyl-sn-glycero-3-phospholipid + H(+)</text>
        <dbReference type="Rhea" id="RHEA:48228"/>
        <dbReference type="Rhea" id="RHEA-COMP:14681"/>
        <dbReference type="Rhea" id="RHEA-COMP:14684"/>
        <dbReference type="ChEBI" id="CHEBI:15378"/>
        <dbReference type="ChEBI" id="CHEBI:136912"/>
        <dbReference type="ChEBI" id="CHEBI:140656"/>
        <dbReference type="ChEBI" id="CHEBI:140657"/>
        <dbReference type="ChEBI" id="CHEBI:140660"/>
        <dbReference type="EC" id="2.3.1.269"/>
    </reaction>
</comment>
<dbReference type="NCBIfam" id="TIGR00546">
    <property type="entry name" value="lnt"/>
    <property type="match status" value="1"/>
</dbReference>
<dbReference type="Gene3D" id="3.60.110.10">
    <property type="entry name" value="Carbon-nitrogen hydrolase"/>
    <property type="match status" value="1"/>
</dbReference>
<dbReference type="CDD" id="cd07571">
    <property type="entry name" value="ALP_N-acyl_transferase"/>
    <property type="match status" value="1"/>
</dbReference>
<organism evidence="11">
    <name type="scientific">Candidatus Kentrum sp. DK</name>
    <dbReference type="NCBI Taxonomy" id="2126562"/>
    <lineage>
        <taxon>Bacteria</taxon>
        <taxon>Pseudomonadati</taxon>
        <taxon>Pseudomonadota</taxon>
        <taxon>Gammaproteobacteria</taxon>
        <taxon>Candidatus Kentrum</taxon>
    </lineage>
</organism>
<keyword evidence="6 9" id="KW-1133">Transmembrane helix</keyword>
<dbReference type="Pfam" id="PF20154">
    <property type="entry name" value="LNT_N"/>
    <property type="match status" value="1"/>
</dbReference>
<feature type="transmembrane region" description="Helical" evidence="9">
    <location>
        <begin position="221"/>
        <end position="243"/>
    </location>
</feature>
<evidence type="ECO:0000256" key="6">
    <source>
        <dbReference type="ARBA" id="ARBA00022989"/>
    </source>
</evidence>
<dbReference type="UniPathway" id="UPA00666"/>
<feature type="transmembrane region" description="Helical" evidence="9">
    <location>
        <begin position="176"/>
        <end position="201"/>
    </location>
</feature>
<dbReference type="EC" id="2.3.1.269" evidence="9"/>
<evidence type="ECO:0000256" key="5">
    <source>
        <dbReference type="ARBA" id="ARBA00022692"/>
    </source>
</evidence>
<name>A0A450TII5_9GAMM</name>
<evidence type="ECO:0000256" key="4">
    <source>
        <dbReference type="ARBA" id="ARBA00022679"/>
    </source>
</evidence>
<dbReference type="PANTHER" id="PTHR38686:SF1">
    <property type="entry name" value="APOLIPOPROTEIN N-ACYLTRANSFERASE"/>
    <property type="match status" value="1"/>
</dbReference>
<evidence type="ECO:0000256" key="9">
    <source>
        <dbReference type="HAMAP-Rule" id="MF_01148"/>
    </source>
</evidence>
<evidence type="ECO:0000256" key="7">
    <source>
        <dbReference type="ARBA" id="ARBA00023136"/>
    </source>
</evidence>
<dbReference type="InterPro" id="IPR004563">
    <property type="entry name" value="Apolipo_AcylTrfase"/>
</dbReference>
<keyword evidence="8 9" id="KW-0012">Acyltransferase</keyword>
<comment type="pathway">
    <text evidence="9">Protein modification; lipoprotein biosynthesis (N-acyl transfer).</text>
</comment>
<dbReference type="GO" id="GO:0005886">
    <property type="term" value="C:plasma membrane"/>
    <property type="evidence" value="ECO:0007669"/>
    <property type="project" value="UniProtKB-SubCell"/>
</dbReference>
<keyword evidence="7 9" id="KW-0472">Membrane</keyword>
<comment type="similarity">
    <text evidence="2 9">Belongs to the CN hydrolase family. Apolipoprotein N-acyltransferase subfamily.</text>
</comment>
<reference evidence="11" key="1">
    <citation type="submission" date="2019-02" db="EMBL/GenBank/DDBJ databases">
        <authorList>
            <person name="Gruber-Vodicka R. H."/>
            <person name="Seah K. B. B."/>
        </authorList>
    </citation>
    <scope>NUCLEOTIDE SEQUENCE</scope>
    <source>
        <strain evidence="11">BECK_DK47</strain>
    </source>
</reference>
<dbReference type="InterPro" id="IPR045378">
    <property type="entry name" value="LNT_N"/>
</dbReference>
<keyword evidence="5 9" id="KW-0812">Transmembrane</keyword>
<keyword evidence="4 9" id="KW-0808">Transferase</keyword>
<dbReference type="GO" id="GO:0042158">
    <property type="term" value="P:lipoprotein biosynthetic process"/>
    <property type="evidence" value="ECO:0007669"/>
    <property type="project" value="UniProtKB-UniRule"/>
</dbReference>
<evidence type="ECO:0000313" key="11">
    <source>
        <dbReference type="EMBL" id="VFJ67093.1"/>
    </source>
</evidence>
<protein>
    <recommendedName>
        <fullName evidence="9">Apolipoprotein N-acyltransferase</fullName>
        <shortName evidence="9">ALP N-acyltransferase</shortName>
        <ecNumber evidence="9">2.3.1.269</ecNumber>
    </recommendedName>
</protein>
<feature type="transmembrane region" description="Helical" evidence="9">
    <location>
        <begin position="513"/>
        <end position="530"/>
    </location>
</feature>
<dbReference type="EMBL" id="CAADEX010000184">
    <property type="protein sequence ID" value="VFJ67093.1"/>
    <property type="molecule type" value="Genomic_DNA"/>
</dbReference>
<feature type="transmembrane region" description="Helical" evidence="9">
    <location>
        <begin position="44"/>
        <end position="61"/>
    </location>
</feature>
<keyword evidence="3 9" id="KW-1003">Cell membrane</keyword>
<sequence length="547" mass="60068">MRSHGEKVLHTAKFPFEPPRRRSLPGNAVSLAAGLMMPLAFAPFGWHGLAVVSLALLFHVLMDSTPWRAFRRGWLFGIGMFGVGVFWIHESFRFAAVALPLALALTGALVMVLALYPALFGALASYFSRYFPRATGFGLPLLVLPAGWVLLEWLRGGLFSGFPWLQVGYAHVDSPLAGLAPLAGVYGVGWASAFSSGLVLWAVRRFWDGRQRSVKRRLMRWAAPLLIGAGVWGGAGLLGQVAWTAPVGEPLRVALIQGNIPQDIKWHPEQREKTVDRYLFLTRQARGQDLVVWPETALPGGYHEFPQVMARLRREARVHGGHVLLGVPTVHGAGRARRYFNSVVAITGETASGPAGEEAFYHKRHLVPFGEYLPLAGILRGIVDFLRIPMSDFYPGPPAQGTLSVAGQEIGASVCYEAAFGRDIIASLPEATLLVNVSNDAWFGDSLGPHQNLRMARLRAREAGRYLLRGTNTGISAFIDPQGRVIRQSPQFEVSVLTGIVTGMTGATPYVRYGDWIVWPLLGIVLLVWYRGRRNGRIRVLEESGTR</sequence>
<dbReference type="AlphaFoldDB" id="A0A450TII5"/>
<feature type="transmembrane region" description="Helical" evidence="9">
    <location>
        <begin position="101"/>
        <end position="124"/>
    </location>
</feature>
<evidence type="ECO:0000256" key="3">
    <source>
        <dbReference type="ARBA" id="ARBA00022475"/>
    </source>
</evidence>
<evidence type="ECO:0000259" key="10">
    <source>
        <dbReference type="PROSITE" id="PS50263"/>
    </source>
</evidence>